<feature type="domain" description="ABC transporter" evidence="5">
    <location>
        <begin position="4"/>
        <end position="231"/>
    </location>
</feature>
<dbReference type="AlphaFoldDB" id="A0A2K2U9B2"/>
<dbReference type="SUPFAM" id="SSF52540">
    <property type="entry name" value="P-loop containing nucleoside triphosphate hydrolases"/>
    <property type="match status" value="1"/>
</dbReference>
<dbReference type="RefSeq" id="WP_103265872.1">
    <property type="nucleotide sequence ID" value="NZ_CABMLE010000021.1"/>
</dbReference>
<keyword evidence="3" id="KW-0547">Nucleotide-binding</keyword>
<dbReference type="EMBL" id="PPEK01000021">
    <property type="protein sequence ID" value="PNV66788.1"/>
    <property type="molecule type" value="Genomic_DNA"/>
</dbReference>
<dbReference type="SMART" id="SM00382">
    <property type="entry name" value="AAA"/>
    <property type="match status" value="1"/>
</dbReference>
<comment type="caution">
    <text evidence="6">The sequence shown here is derived from an EMBL/GenBank/DDBJ whole genome shotgun (WGS) entry which is preliminary data.</text>
</comment>
<dbReference type="OrthoDB" id="3177347at2"/>
<dbReference type="Pfam" id="PF00005">
    <property type="entry name" value="ABC_tran"/>
    <property type="match status" value="1"/>
</dbReference>
<proteinExistence type="inferred from homology"/>
<keyword evidence="7" id="KW-1185">Reference proteome</keyword>
<protein>
    <submittedName>
        <fullName evidence="6">ABC transporter</fullName>
    </submittedName>
</protein>
<reference evidence="7" key="1">
    <citation type="submission" date="2018-01" db="EMBL/GenBank/DDBJ databases">
        <title>Rubneribacter badeniensis gen. nov., sp. nov., and Colonibacter rubneri, gen. nov., sp. nov., WGS of new members of the Eggerthellaceae.</title>
        <authorList>
            <person name="Danylec N."/>
            <person name="Stoll D.A."/>
            <person name="Doetsch A."/>
            <person name="Kulling S.E."/>
            <person name="Huch M."/>
        </authorList>
    </citation>
    <scope>NUCLEOTIDE SEQUENCE [LARGE SCALE GENOMIC DNA]</scope>
    <source>
        <strain evidence="7">ResAG-96</strain>
    </source>
</reference>
<evidence type="ECO:0000313" key="6">
    <source>
        <dbReference type="EMBL" id="PNV66788.1"/>
    </source>
</evidence>
<dbReference type="GO" id="GO:0005524">
    <property type="term" value="F:ATP binding"/>
    <property type="evidence" value="ECO:0007669"/>
    <property type="project" value="UniProtKB-KW"/>
</dbReference>
<organism evidence="6 7">
    <name type="scientific">Enteroscipio rubneri</name>
    <dbReference type="NCBI Taxonomy" id="2070686"/>
    <lineage>
        <taxon>Bacteria</taxon>
        <taxon>Bacillati</taxon>
        <taxon>Actinomycetota</taxon>
        <taxon>Coriobacteriia</taxon>
        <taxon>Eggerthellales</taxon>
        <taxon>Eggerthellaceae</taxon>
        <taxon>Enteroscipio</taxon>
    </lineage>
</organism>
<dbReference type="PANTHER" id="PTHR43335">
    <property type="entry name" value="ABC TRANSPORTER, ATP-BINDING PROTEIN"/>
    <property type="match status" value="1"/>
</dbReference>
<accession>A0A2K2U9B2</accession>
<dbReference type="GO" id="GO:0016887">
    <property type="term" value="F:ATP hydrolysis activity"/>
    <property type="evidence" value="ECO:0007669"/>
    <property type="project" value="InterPro"/>
</dbReference>
<comment type="similarity">
    <text evidence="1">Belongs to the ABC transporter superfamily.</text>
</comment>
<dbReference type="InterPro" id="IPR003593">
    <property type="entry name" value="AAA+_ATPase"/>
</dbReference>
<sequence>MYAVETIGLTKAFRDKRALDSLDMRVPSGEIYGLVGRNGSGKSTAMKIICGMMSSTSGEVRIQGEVMSACEASPRLGSLVETPGIYPSLPAIENMMSKALTLGTVDARHRCSDLLEMVGLEPANRRKVEQYSMGMKQRLGLALALLGDPDILLLDEPLNGLDPEGARSIRDLIVDLNRVRKVTVIISSHVLDQLERICHRYGVIKDGRMVKEITSEEMEEACRGGLLISCSEPDRALALFSEHLPKMKVSMLPDGVIRIDGDPDASAIGALLMEKGISVSDMHTAARDVEEFFVDLMRGKTVVDPTCCKGGSC</sequence>
<dbReference type="InterPro" id="IPR027417">
    <property type="entry name" value="P-loop_NTPase"/>
</dbReference>
<evidence type="ECO:0000313" key="7">
    <source>
        <dbReference type="Proteomes" id="UP000236197"/>
    </source>
</evidence>
<keyword evidence="2" id="KW-0813">Transport</keyword>
<gene>
    <name evidence="6" type="ORF">C2L71_11340</name>
</gene>
<evidence type="ECO:0000256" key="1">
    <source>
        <dbReference type="ARBA" id="ARBA00005417"/>
    </source>
</evidence>
<evidence type="ECO:0000256" key="4">
    <source>
        <dbReference type="ARBA" id="ARBA00022840"/>
    </source>
</evidence>
<name>A0A2K2U9B2_9ACTN</name>
<dbReference type="Proteomes" id="UP000236197">
    <property type="component" value="Unassembled WGS sequence"/>
</dbReference>
<dbReference type="InterPro" id="IPR003439">
    <property type="entry name" value="ABC_transporter-like_ATP-bd"/>
</dbReference>
<evidence type="ECO:0000256" key="2">
    <source>
        <dbReference type="ARBA" id="ARBA00022448"/>
    </source>
</evidence>
<keyword evidence="4" id="KW-0067">ATP-binding</keyword>
<dbReference type="Gene3D" id="3.40.50.300">
    <property type="entry name" value="P-loop containing nucleotide triphosphate hydrolases"/>
    <property type="match status" value="1"/>
</dbReference>
<dbReference type="PROSITE" id="PS50893">
    <property type="entry name" value="ABC_TRANSPORTER_2"/>
    <property type="match status" value="1"/>
</dbReference>
<evidence type="ECO:0000256" key="3">
    <source>
        <dbReference type="ARBA" id="ARBA00022741"/>
    </source>
</evidence>
<dbReference type="PANTHER" id="PTHR43335:SF4">
    <property type="entry name" value="ABC TRANSPORTER, ATP-BINDING PROTEIN"/>
    <property type="match status" value="1"/>
</dbReference>
<evidence type="ECO:0000259" key="5">
    <source>
        <dbReference type="PROSITE" id="PS50893"/>
    </source>
</evidence>